<feature type="chain" id="PRO_5040134365" evidence="1">
    <location>
        <begin position="19"/>
        <end position="240"/>
    </location>
</feature>
<dbReference type="PANTHER" id="PTHR43695">
    <property type="entry name" value="PUTATIVE (AFU_ORTHOLOGUE AFUA_2G17250)-RELATED"/>
    <property type="match status" value="1"/>
</dbReference>
<dbReference type="SUPFAM" id="SSF52266">
    <property type="entry name" value="SGNH hydrolase"/>
    <property type="match status" value="1"/>
</dbReference>
<dbReference type="InterPro" id="IPR037459">
    <property type="entry name" value="RhgT-like"/>
</dbReference>
<comment type="caution">
    <text evidence="2">The sequence shown here is derived from an EMBL/GenBank/DDBJ whole genome shotgun (WGS) entry which is preliminary data.</text>
</comment>
<organism evidence="2 3">
    <name type="scientific">Collybia nuda</name>
    <dbReference type="NCBI Taxonomy" id="64659"/>
    <lineage>
        <taxon>Eukaryota</taxon>
        <taxon>Fungi</taxon>
        <taxon>Dikarya</taxon>
        <taxon>Basidiomycota</taxon>
        <taxon>Agaricomycotina</taxon>
        <taxon>Agaricomycetes</taxon>
        <taxon>Agaricomycetidae</taxon>
        <taxon>Agaricales</taxon>
        <taxon>Tricholomatineae</taxon>
        <taxon>Clitocybaceae</taxon>
        <taxon>Collybia</taxon>
    </lineage>
</organism>
<evidence type="ECO:0000256" key="1">
    <source>
        <dbReference type="SAM" id="SignalP"/>
    </source>
</evidence>
<dbReference type="EMBL" id="MU150260">
    <property type="protein sequence ID" value="KAF9463714.1"/>
    <property type="molecule type" value="Genomic_DNA"/>
</dbReference>
<keyword evidence="2" id="KW-0378">Hydrolase</keyword>
<name>A0A9P5Y6R6_9AGAR</name>
<dbReference type="Proteomes" id="UP000807353">
    <property type="component" value="Unassembled WGS sequence"/>
</dbReference>
<feature type="signal peptide" evidence="1">
    <location>
        <begin position="1"/>
        <end position="18"/>
    </location>
</feature>
<keyword evidence="1" id="KW-0732">Signal</keyword>
<accession>A0A9P5Y6R6</accession>
<dbReference type="InterPro" id="IPR036514">
    <property type="entry name" value="SGNH_hydro_sf"/>
</dbReference>
<evidence type="ECO:0000313" key="2">
    <source>
        <dbReference type="EMBL" id="KAF9463714.1"/>
    </source>
</evidence>
<dbReference type="Gene3D" id="3.40.50.1110">
    <property type="entry name" value="SGNH hydrolase"/>
    <property type="match status" value="1"/>
</dbReference>
<evidence type="ECO:0000313" key="3">
    <source>
        <dbReference type="Proteomes" id="UP000807353"/>
    </source>
</evidence>
<gene>
    <name evidence="2" type="ORF">BDZ94DRAFT_598844</name>
</gene>
<dbReference type="GO" id="GO:0016787">
    <property type="term" value="F:hydrolase activity"/>
    <property type="evidence" value="ECO:0007669"/>
    <property type="project" value="UniProtKB-KW"/>
</dbReference>
<protein>
    <submittedName>
        <fullName evidence="2">SGNH hydrolase-type esterase domain-containing protein</fullName>
    </submittedName>
</protein>
<keyword evidence="3" id="KW-1185">Reference proteome</keyword>
<sequence>MLFKSLFQILPLLVSVYAIDLKPGIILVGDSTVKWDGGWGIPGFAEVLNNSTLKLFADYGVSGATTTSWQTGPEYPLALEACAKGNVWSYIQFGHNDQKVDNTTVFNANLLNLTKILRKAGCHPIMVTSLIRRNFATEFVPVDILEPYRNETIKVAEILHLPYLDLWKSSLDYITKLGATQSHVFNWGPGDNTHLNPFGSSYFARIVADLSIAHPVLPMHYFPLLRRNETLSAKIKAGEL</sequence>
<dbReference type="OrthoDB" id="5041285at2759"/>
<proteinExistence type="predicted"/>
<reference evidence="2" key="1">
    <citation type="submission" date="2020-11" db="EMBL/GenBank/DDBJ databases">
        <authorList>
            <consortium name="DOE Joint Genome Institute"/>
            <person name="Ahrendt S."/>
            <person name="Riley R."/>
            <person name="Andreopoulos W."/>
            <person name="Labutti K."/>
            <person name="Pangilinan J."/>
            <person name="Ruiz-Duenas F.J."/>
            <person name="Barrasa J.M."/>
            <person name="Sanchez-Garcia M."/>
            <person name="Camarero S."/>
            <person name="Miyauchi S."/>
            <person name="Serrano A."/>
            <person name="Linde D."/>
            <person name="Babiker R."/>
            <person name="Drula E."/>
            <person name="Ayuso-Fernandez I."/>
            <person name="Pacheco R."/>
            <person name="Padilla G."/>
            <person name="Ferreira P."/>
            <person name="Barriuso J."/>
            <person name="Kellner H."/>
            <person name="Castanera R."/>
            <person name="Alfaro M."/>
            <person name="Ramirez L."/>
            <person name="Pisabarro A.G."/>
            <person name="Kuo A."/>
            <person name="Tritt A."/>
            <person name="Lipzen A."/>
            <person name="He G."/>
            <person name="Yan M."/>
            <person name="Ng V."/>
            <person name="Cullen D."/>
            <person name="Martin F."/>
            <person name="Rosso M.-N."/>
            <person name="Henrissat B."/>
            <person name="Hibbett D."/>
            <person name="Martinez A.T."/>
            <person name="Grigoriev I.V."/>
        </authorList>
    </citation>
    <scope>NUCLEOTIDE SEQUENCE</scope>
    <source>
        <strain evidence="2">CBS 247.69</strain>
    </source>
</reference>
<dbReference type="PANTHER" id="PTHR43695:SF2">
    <property type="entry name" value="PUTATIVE (AFU_ORTHOLOGUE AFUA_2G17250)-RELATED"/>
    <property type="match status" value="1"/>
</dbReference>
<dbReference type="AlphaFoldDB" id="A0A9P5Y6R6"/>